<dbReference type="AlphaFoldDB" id="A0A1F5T016"/>
<protein>
    <recommendedName>
        <fullName evidence="4">Ig-like domain-containing protein</fullName>
    </recommendedName>
</protein>
<keyword evidence="1" id="KW-0732">Signal</keyword>
<dbReference type="Pfam" id="PF13287">
    <property type="entry name" value="Fn3_assoc"/>
    <property type="match status" value="1"/>
</dbReference>
<feature type="chain" id="PRO_5009521321" description="Ig-like domain-containing protein" evidence="1">
    <location>
        <begin position="20"/>
        <end position="915"/>
    </location>
</feature>
<evidence type="ECO:0000313" key="3">
    <source>
        <dbReference type="Proteomes" id="UP000179001"/>
    </source>
</evidence>
<feature type="signal peptide" evidence="1">
    <location>
        <begin position="1"/>
        <end position="19"/>
    </location>
</feature>
<gene>
    <name evidence="2" type="ORF">A2478_03100</name>
</gene>
<dbReference type="EMBL" id="MFGJ01000006">
    <property type="protein sequence ID" value="OGF32288.1"/>
    <property type="molecule type" value="Genomic_DNA"/>
</dbReference>
<accession>A0A1F5T016</accession>
<sequence length="915" mass="103407">MLCILPVLVLLLDSLPALAVNLPEADFETGTYAEHLFTDEMPVYTWDPDTAIKYGYFDDIPSENVGTACPQSYRCDIPIINRCGTTVLNVIAFKYENGYFISSDVVTYQYFLEQVPPAEPIFEPVAFTFEKNDPNFTVLMGYDDNSSLRYSTDGNDPYFMGNQWLDDVNSIDVNGAWYVFNTDKTRTIRMISCRDVCPADAGCSDEVVVTYTCQRWTMPPVISPDDTSPFEGPIQVTISVMSQQTLKYTLDGSNPLTNGIDGGQGVSLQISENTIVKAVAIENDEDCVAIPSFAYRDYEFLEYYIPEPPEVDLQTGFYNYFDYSETDPLTVNILWTQEFAYTTDNTEPICEYFPFRPVPDNPLSIEFPHECGPKYLKVKTCDYAFTPPLESGVATYVYNLIVPAPTPIERSTGQSLECPPGEYGFGFDLLFDSGVTSASDFYWTVDGSEPGVSDTTIRGYHVPIRENVVVKAVFRIPDPDDMAVCGEFSAVFEGEYLVTEFSWRRVTDFLLFDGTDMRYLDLATDVGSGLIAASYVNGVSNQVMLLVADLFNDEMNFYDNGFYAQGDGYKKLFVANGIPYLLHYRSSNDTINIKEFVNGSWRNFNDGSSTIVQENVQAVFVGNIYSYDGDLRIALFYKDKTTGNAYLTLYSADRGTWVSSTSFGSGLGIRGIATQFTEGTEERTFLSYSQNLVLGDGTTGSVCRVSYLERVNGVFVKVDLPDTYSVINQNYNNRCEIALSQVTENLPTVYVASQRYKFVDSLLVDYTQRLDIYRRNLADTMPVWESLYFRNINNHYQDDYFLDLRIRVDAGSMIYYSYVSPGGTDYSPQMKSYVYNEVAGVFSQPLELFFNYGMAQSPYYRPCTGCVGYPTPFEENMTDFELFGDIPIALYVDEMEESIYTHHFMTWRAFLPGDE</sequence>
<dbReference type="STRING" id="1798002.A2478_03100"/>
<comment type="caution">
    <text evidence="2">The sequence shown here is derived from an EMBL/GenBank/DDBJ whole genome shotgun (WGS) entry which is preliminary data.</text>
</comment>
<dbReference type="Proteomes" id="UP000179001">
    <property type="component" value="Unassembled WGS sequence"/>
</dbReference>
<organism evidence="2 3">
    <name type="scientific">Candidatus Falkowbacteria bacterium RIFOXYC2_FULL_36_12</name>
    <dbReference type="NCBI Taxonomy" id="1798002"/>
    <lineage>
        <taxon>Bacteria</taxon>
        <taxon>Candidatus Falkowiibacteriota</taxon>
    </lineage>
</organism>
<reference evidence="2 3" key="1">
    <citation type="journal article" date="2016" name="Nat. Commun.">
        <title>Thousands of microbial genomes shed light on interconnected biogeochemical processes in an aquifer system.</title>
        <authorList>
            <person name="Anantharaman K."/>
            <person name="Brown C.T."/>
            <person name="Hug L.A."/>
            <person name="Sharon I."/>
            <person name="Castelle C.J."/>
            <person name="Probst A.J."/>
            <person name="Thomas B.C."/>
            <person name="Singh A."/>
            <person name="Wilkins M.J."/>
            <person name="Karaoz U."/>
            <person name="Brodie E.L."/>
            <person name="Williams K.H."/>
            <person name="Hubbard S.S."/>
            <person name="Banfield J.F."/>
        </authorList>
    </citation>
    <scope>NUCLEOTIDE SEQUENCE [LARGE SCALE GENOMIC DNA]</scope>
</reference>
<proteinExistence type="predicted"/>
<evidence type="ECO:0000256" key="1">
    <source>
        <dbReference type="SAM" id="SignalP"/>
    </source>
</evidence>
<dbReference type="InterPro" id="IPR026876">
    <property type="entry name" value="Fn3_assoc_repeat"/>
</dbReference>
<name>A0A1F5T016_9BACT</name>
<evidence type="ECO:0000313" key="2">
    <source>
        <dbReference type="EMBL" id="OGF32288.1"/>
    </source>
</evidence>
<evidence type="ECO:0008006" key="4">
    <source>
        <dbReference type="Google" id="ProtNLM"/>
    </source>
</evidence>